<dbReference type="AlphaFoldDB" id="A0A644UTT7"/>
<reference evidence="1" key="1">
    <citation type="submission" date="2019-08" db="EMBL/GenBank/DDBJ databases">
        <authorList>
            <person name="Kucharzyk K."/>
            <person name="Murdoch R.W."/>
            <person name="Higgins S."/>
            <person name="Loffler F."/>
        </authorList>
    </citation>
    <scope>NUCLEOTIDE SEQUENCE</scope>
</reference>
<evidence type="ECO:0000313" key="1">
    <source>
        <dbReference type="EMBL" id="MPL82480.1"/>
    </source>
</evidence>
<proteinExistence type="predicted"/>
<comment type="caution">
    <text evidence="1">The sequence shown here is derived from an EMBL/GenBank/DDBJ whole genome shotgun (WGS) entry which is preliminary data.</text>
</comment>
<organism evidence="1">
    <name type="scientific">bioreactor metagenome</name>
    <dbReference type="NCBI Taxonomy" id="1076179"/>
    <lineage>
        <taxon>unclassified sequences</taxon>
        <taxon>metagenomes</taxon>
        <taxon>ecological metagenomes</taxon>
    </lineage>
</organism>
<name>A0A644UTT7_9ZZZZ</name>
<gene>
    <name evidence="1" type="ORF">SDC9_28424</name>
</gene>
<accession>A0A644UTT7</accession>
<dbReference type="EMBL" id="VSSQ01000163">
    <property type="protein sequence ID" value="MPL82480.1"/>
    <property type="molecule type" value="Genomic_DNA"/>
</dbReference>
<sequence>MVLSMILFLVSKGTNPSLNKKENGLTDNKKALHPKTQGFFICKTSYSTLQIGISRLTLCLREIRVSVAVTPSIS</sequence>
<protein>
    <submittedName>
        <fullName evidence="1">Uncharacterized protein</fullName>
    </submittedName>
</protein>